<evidence type="ECO:0000256" key="5">
    <source>
        <dbReference type="ARBA" id="ARBA00023163"/>
    </source>
</evidence>
<dbReference type="PROSITE" id="PS50043">
    <property type="entry name" value="HTH_LUXR_2"/>
    <property type="match status" value="1"/>
</dbReference>
<dbReference type="CDD" id="cd06170">
    <property type="entry name" value="LuxR_C_like"/>
    <property type="match status" value="1"/>
</dbReference>
<gene>
    <name evidence="7" type="ORF">ACFO1V_05410</name>
</gene>
<dbReference type="PANTHER" id="PTHR44688">
    <property type="entry name" value="DNA-BINDING TRANSCRIPTIONAL ACTIVATOR DEVR_DOSR"/>
    <property type="match status" value="1"/>
</dbReference>
<evidence type="ECO:0000313" key="8">
    <source>
        <dbReference type="Proteomes" id="UP001596042"/>
    </source>
</evidence>
<evidence type="ECO:0000259" key="6">
    <source>
        <dbReference type="PROSITE" id="PS50043"/>
    </source>
</evidence>
<dbReference type="SMART" id="SM00421">
    <property type="entry name" value="HTH_LUXR"/>
    <property type="match status" value="1"/>
</dbReference>
<keyword evidence="4" id="KW-0238">DNA-binding</keyword>
<feature type="domain" description="HTH luxR-type" evidence="6">
    <location>
        <begin position="168"/>
        <end position="233"/>
    </location>
</feature>
<keyword evidence="8" id="KW-1185">Reference proteome</keyword>
<dbReference type="InterPro" id="IPR016032">
    <property type="entry name" value="Sig_transdc_resp-reg_C-effctor"/>
</dbReference>
<dbReference type="InterPro" id="IPR005143">
    <property type="entry name" value="TF_LuxR_autoind-bd_dom"/>
</dbReference>
<dbReference type="SUPFAM" id="SSF46894">
    <property type="entry name" value="C-terminal effector domain of the bipartite response regulators"/>
    <property type="match status" value="1"/>
</dbReference>
<evidence type="ECO:0000256" key="2">
    <source>
        <dbReference type="ARBA" id="ARBA00022654"/>
    </source>
</evidence>
<keyword evidence="5" id="KW-0804">Transcription</keyword>
<protein>
    <recommendedName>
        <fullName evidence="1">HTH-type quorum sensing-dependent transcriptional regulator VjbR</fullName>
    </recommendedName>
</protein>
<name>A0ABV9H2X9_9HYPH</name>
<dbReference type="Pfam" id="PF03472">
    <property type="entry name" value="Autoind_bind"/>
    <property type="match status" value="1"/>
</dbReference>
<accession>A0ABV9H2X9</accession>
<reference evidence="8" key="1">
    <citation type="journal article" date="2019" name="Int. J. Syst. Evol. Microbiol.">
        <title>The Global Catalogue of Microorganisms (GCM) 10K type strain sequencing project: providing services to taxonomists for standard genome sequencing and annotation.</title>
        <authorList>
            <consortium name="The Broad Institute Genomics Platform"/>
            <consortium name="The Broad Institute Genome Sequencing Center for Infectious Disease"/>
            <person name="Wu L."/>
            <person name="Ma J."/>
        </authorList>
    </citation>
    <scope>NUCLEOTIDE SEQUENCE [LARGE SCALE GENOMIC DNA]</scope>
    <source>
        <strain evidence="8">CGMCC 1.15731</strain>
    </source>
</reference>
<dbReference type="EMBL" id="JBHSEL010000044">
    <property type="protein sequence ID" value="MFC4624662.1"/>
    <property type="molecule type" value="Genomic_DNA"/>
</dbReference>
<sequence>MQLEKLYEAMQSADTDQQLFEHIRQFAHKLGFVHVSYIMQVPSLNGTVKWLRYEDMPAGWAENYTKQKYAEIDPLVRRAIKSIEPVVWTENLFEEAPQIWADANRFGLKHGITQSCWAAQGVFGMLTLLREKPALTPGEISMLRRQLQLASNMLHLAMFERVDIPGISRIAEVNLTAREREILRWTSEGKTAEIVGAILNISTRTVNFHISNVLNKLVAVNKVQAVAKARTFGLL</sequence>
<dbReference type="PROSITE" id="PS00622">
    <property type="entry name" value="HTH_LUXR_1"/>
    <property type="match status" value="1"/>
</dbReference>
<comment type="caution">
    <text evidence="7">The sequence shown here is derived from an EMBL/GenBank/DDBJ whole genome shotgun (WGS) entry which is preliminary data.</text>
</comment>
<evidence type="ECO:0000256" key="1">
    <source>
        <dbReference type="ARBA" id="ARBA00015288"/>
    </source>
</evidence>
<evidence type="ECO:0000313" key="7">
    <source>
        <dbReference type="EMBL" id="MFC4624662.1"/>
    </source>
</evidence>
<evidence type="ECO:0000256" key="4">
    <source>
        <dbReference type="ARBA" id="ARBA00023125"/>
    </source>
</evidence>
<proteinExistence type="predicted"/>
<dbReference type="InterPro" id="IPR036693">
    <property type="entry name" value="TF_LuxR_autoind-bd_dom_sf"/>
</dbReference>
<organism evidence="7 8">
    <name type="scientific">Daeguia caeni</name>
    <dbReference type="NCBI Taxonomy" id="439612"/>
    <lineage>
        <taxon>Bacteria</taxon>
        <taxon>Pseudomonadati</taxon>
        <taxon>Pseudomonadota</taxon>
        <taxon>Alphaproteobacteria</taxon>
        <taxon>Hyphomicrobiales</taxon>
        <taxon>Brucellaceae</taxon>
        <taxon>Daeguia</taxon>
    </lineage>
</organism>
<dbReference type="InterPro" id="IPR036388">
    <property type="entry name" value="WH-like_DNA-bd_sf"/>
</dbReference>
<dbReference type="Pfam" id="PF00196">
    <property type="entry name" value="GerE"/>
    <property type="match status" value="1"/>
</dbReference>
<keyword evidence="3" id="KW-0805">Transcription regulation</keyword>
<dbReference type="Gene3D" id="3.30.450.80">
    <property type="entry name" value="Transcription factor LuxR-like, autoinducer-binding domain"/>
    <property type="match status" value="1"/>
</dbReference>
<dbReference type="PANTHER" id="PTHR44688:SF16">
    <property type="entry name" value="DNA-BINDING TRANSCRIPTIONAL ACTIVATOR DEVR_DOSR"/>
    <property type="match status" value="1"/>
</dbReference>
<evidence type="ECO:0000256" key="3">
    <source>
        <dbReference type="ARBA" id="ARBA00023015"/>
    </source>
</evidence>
<dbReference type="PRINTS" id="PR00038">
    <property type="entry name" value="HTHLUXR"/>
</dbReference>
<keyword evidence="2" id="KW-0673">Quorum sensing</keyword>
<dbReference type="InterPro" id="IPR000792">
    <property type="entry name" value="Tscrpt_reg_LuxR_C"/>
</dbReference>
<dbReference type="Gene3D" id="1.10.10.10">
    <property type="entry name" value="Winged helix-like DNA-binding domain superfamily/Winged helix DNA-binding domain"/>
    <property type="match status" value="1"/>
</dbReference>
<dbReference type="Proteomes" id="UP001596042">
    <property type="component" value="Unassembled WGS sequence"/>
</dbReference>
<dbReference type="RefSeq" id="WP_374830163.1">
    <property type="nucleotide sequence ID" value="NZ_JBHEEZ010000003.1"/>
</dbReference>
<dbReference type="SUPFAM" id="SSF75516">
    <property type="entry name" value="Pheromone-binding domain of LuxR-like quorum-sensing transcription factors"/>
    <property type="match status" value="1"/>
</dbReference>